<dbReference type="RefSeq" id="WP_090050033.1">
    <property type="nucleotide sequence ID" value="NZ_FNCC01000006.1"/>
</dbReference>
<feature type="domain" description="DUF397" evidence="1">
    <location>
        <begin position="7"/>
        <end position="55"/>
    </location>
</feature>
<gene>
    <name evidence="2" type="ORF">SAMN05216553_106353</name>
</gene>
<dbReference type="STRING" id="200378.SAMN05216553_106353"/>
<name>A0A1G7SMK3_9PSEU</name>
<sequence length="57" mass="6176">MAPGRIWRKSSYSTANGSGDCVEVSVARVVLVRDTKNASGGRLAFSPPAWRALLNWL</sequence>
<evidence type="ECO:0000313" key="2">
    <source>
        <dbReference type="EMBL" id="SDG24327.1"/>
    </source>
</evidence>
<dbReference type="EMBL" id="FNCC01000006">
    <property type="protein sequence ID" value="SDG24327.1"/>
    <property type="molecule type" value="Genomic_DNA"/>
</dbReference>
<keyword evidence="3" id="KW-1185">Reference proteome</keyword>
<reference evidence="3" key="1">
    <citation type="submission" date="2016-10" db="EMBL/GenBank/DDBJ databases">
        <authorList>
            <person name="Varghese N."/>
            <person name="Submissions S."/>
        </authorList>
    </citation>
    <scope>NUCLEOTIDE SEQUENCE [LARGE SCALE GENOMIC DNA]</scope>
    <source>
        <strain evidence="3">CGMCC 4.3506</strain>
    </source>
</reference>
<dbReference type="Proteomes" id="UP000199623">
    <property type="component" value="Unassembled WGS sequence"/>
</dbReference>
<protein>
    <recommendedName>
        <fullName evidence="1">DUF397 domain-containing protein</fullName>
    </recommendedName>
</protein>
<dbReference type="Pfam" id="PF04149">
    <property type="entry name" value="DUF397"/>
    <property type="match status" value="1"/>
</dbReference>
<dbReference type="AlphaFoldDB" id="A0A1G7SMK3"/>
<proteinExistence type="predicted"/>
<organism evidence="2 3">
    <name type="scientific">Lentzea fradiae</name>
    <dbReference type="NCBI Taxonomy" id="200378"/>
    <lineage>
        <taxon>Bacteria</taxon>
        <taxon>Bacillati</taxon>
        <taxon>Actinomycetota</taxon>
        <taxon>Actinomycetes</taxon>
        <taxon>Pseudonocardiales</taxon>
        <taxon>Pseudonocardiaceae</taxon>
        <taxon>Lentzea</taxon>
    </lineage>
</organism>
<evidence type="ECO:0000259" key="1">
    <source>
        <dbReference type="Pfam" id="PF04149"/>
    </source>
</evidence>
<dbReference type="InterPro" id="IPR007278">
    <property type="entry name" value="DUF397"/>
</dbReference>
<accession>A0A1G7SMK3</accession>
<evidence type="ECO:0000313" key="3">
    <source>
        <dbReference type="Proteomes" id="UP000199623"/>
    </source>
</evidence>